<dbReference type="AlphaFoldDB" id="A0A1I3JYN1"/>
<name>A0A1I3JYN1_9RHOB</name>
<dbReference type="InterPro" id="IPR006016">
    <property type="entry name" value="UspA"/>
</dbReference>
<feature type="domain" description="UspA" evidence="4">
    <location>
        <begin position="17"/>
        <end position="145"/>
    </location>
</feature>
<dbReference type="PRINTS" id="PR01438">
    <property type="entry name" value="UNVRSLSTRESS"/>
</dbReference>
<dbReference type="InterPro" id="IPR014729">
    <property type="entry name" value="Rossmann-like_a/b/a_fold"/>
</dbReference>
<dbReference type="OrthoDB" id="5564966at2"/>
<evidence type="ECO:0000313" key="6">
    <source>
        <dbReference type="Proteomes" id="UP000199377"/>
    </source>
</evidence>
<sequence>MHTYSKRELQRENAMPNILVATDLSLRSERAVRRAFALARARGAALHLLSVVDDDQPERIVERRRAETREELERFCAALPDAAACDWTLHVELGDAVPVILATADRLDAELIVTGIPRRRPLVDLFGGPTVERLASQSLRPVLLVSVAAETPYASTLAGLDLSPAAAAAVRAARRLAPKARLVGFHAVHVPYAGLSAGGERNVLGAPFLHLAQADMDGWIAANGLRGTLDEARLEEGGLTVAFARMVAETRPQLVAIGAHGRGGLNPTLLGRFAAELLRDPPCDLLLVRR</sequence>
<evidence type="ECO:0000256" key="3">
    <source>
        <dbReference type="ARBA" id="ARBA00022840"/>
    </source>
</evidence>
<dbReference type="STRING" id="1114924.SAMN05216258_108220"/>
<evidence type="ECO:0000256" key="1">
    <source>
        <dbReference type="ARBA" id="ARBA00008791"/>
    </source>
</evidence>
<dbReference type="GO" id="GO:0005524">
    <property type="term" value="F:ATP binding"/>
    <property type="evidence" value="ECO:0007669"/>
    <property type="project" value="UniProtKB-KW"/>
</dbReference>
<dbReference type="Pfam" id="PF00582">
    <property type="entry name" value="Usp"/>
    <property type="match status" value="2"/>
</dbReference>
<dbReference type="CDD" id="cd00293">
    <property type="entry name" value="USP-like"/>
    <property type="match status" value="1"/>
</dbReference>
<feature type="domain" description="UspA" evidence="4">
    <location>
        <begin position="157"/>
        <end position="289"/>
    </location>
</feature>
<reference evidence="5 6" key="1">
    <citation type="submission" date="2016-10" db="EMBL/GenBank/DDBJ databases">
        <authorList>
            <person name="de Groot N.N."/>
        </authorList>
    </citation>
    <scope>NUCLEOTIDE SEQUENCE [LARGE SCALE GENOMIC DNA]</scope>
    <source>
        <strain evidence="5 6">CGMCC 1.11030</strain>
    </source>
</reference>
<accession>A0A1I3JYN1</accession>
<organism evidence="5 6">
    <name type="scientific">Albimonas pacifica</name>
    <dbReference type="NCBI Taxonomy" id="1114924"/>
    <lineage>
        <taxon>Bacteria</taxon>
        <taxon>Pseudomonadati</taxon>
        <taxon>Pseudomonadota</taxon>
        <taxon>Alphaproteobacteria</taxon>
        <taxon>Rhodobacterales</taxon>
        <taxon>Paracoccaceae</taxon>
        <taxon>Albimonas</taxon>
    </lineage>
</organism>
<dbReference type="PANTHER" id="PTHR46268">
    <property type="entry name" value="STRESS RESPONSE PROTEIN NHAX"/>
    <property type="match status" value="1"/>
</dbReference>
<gene>
    <name evidence="5" type="ORF">SAMN05216258_108220</name>
</gene>
<dbReference type="InterPro" id="IPR006015">
    <property type="entry name" value="Universal_stress_UspA"/>
</dbReference>
<dbReference type="SUPFAM" id="SSF52402">
    <property type="entry name" value="Adenine nucleotide alpha hydrolases-like"/>
    <property type="match status" value="2"/>
</dbReference>
<proteinExistence type="inferred from homology"/>
<keyword evidence="3" id="KW-0067">ATP-binding</keyword>
<evidence type="ECO:0000256" key="2">
    <source>
        <dbReference type="ARBA" id="ARBA00022741"/>
    </source>
</evidence>
<evidence type="ECO:0000313" key="5">
    <source>
        <dbReference type="EMBL" id="SFI65362.1"/>
    </source>
</evidence>
<dbReference type="Gene3D" id="3.40.50.620">
    <property type="entry name" value="HUPs"/>
    <property type="match status" value="2"/>
</dbReference>
<comment type="similarity">
    <text evidence="1">Belongs to the universal stress protein A family.</text>
</comment>
<keyword evidence="2" id="KW-0547">Nucleotide-binding</keyword>
<dbReference type="Proteomes" id="UP000199377">
    <property type="component" value="Unassembled WGS sequence"/>
</dbReference>
<keyword evidence="6" id="KW-1185">Reference proteome</keyword>
<protein>
    <submittedName>
        <fullName evidence="5">Nucleotide-binding universal stress protein, UspA family</fullName>
    </submittedName>
</protein>
<dbReference type="EMBL" id="FOQH01000008">
    <property type="protein sequence ID" value="SFI65362.1"/>
    <property type="molecule type" value="Genomic_DNA"/>
</dbReference>
<dbReference type="PANTHER" id="PTHR46268:SF27">
    <property type="entry name" value="UNIVERSAL STRESS PROTEIN RV2623"/>
    <property type="match status" value="1"/>
</dbReference>
<evidence type="ECO:0000259" key="4">
    <source>
        <dbReference type="Pfam" id="PF00582"/>
    </source>
</evidence>